<dbReference type="PANTHER" id="PTHR43098:SF3">
    <property type="entry name" value="L-ORNITHINE N(5)-MONOOXYGENASE-RELATED"/>
    <property type="match status" value="1"/>
</dbReference>
<accession>A0A6A6C1Q3</accession>
<dbReference type="GeneID" id="54562882"/>
<evidence type="ECO:0000256" key="2">
    <source>
        <dbReference type="ARBA" id="ARBA00010139"/>
    </source>
</evidence>
<dbReference type="Gene3D" id="3.50.50.60">
    <property type="entry name" value="FAD/NAD(P)-binding domain"/>
    <property type="match status" value="1"/>
</dbReference>
<keyword evidence="9" id="KW-1185">Reference proteome</keyword>
<evidence type="ECO:0000313" key="9">
    <source>
        <dbReference type="Proteomes" id="UP000799537"/>
    </source>
</evidence>
<dbReference type="GO" id="GO:0004497">
    <property type="term" value="F:monooxygenase activity"/>
    <property type="evidence" value="ECO:0007669"/>
    <property type="project" value="UniProtKB-KW"/>
</dbReference>
<dbReference type="InterPro" id="IPR036188">
    <property type="entry name" value="FAD/NAD-bd_sf"/>
</dbReference>
<keyword evidence="5" id="KW-0521">NADP</keyword>
<dbReference type="SUPFAM" id="SSF51905">
    <property type="entry name" value="FAD/NAD(P)-binding domain"/>
    <property type="match status" value="1"/>
</dbReference>
<keyword evidence="4" id="KW-0274">FAD</keyword>
<dbReference type="InterPro" id="IPR050775">
    <property type="entry name" value="FAD-binding_Monooxygenases"/>
</dbReference>
<dbReference type="EMBL" id="ML993633">
    <property type="protein sequence ID" value="KAF2159752.1"/>
    <property type="molecule type" value="Genomic_DNA"/>
</dbReference>
<keyword evidence="7" id="KW-0503">Monooxygenase</keyword>
<gene>
    <name evidence="8" type="ORF">M409DRAFT_29756</name>
</gene>
<keyword evidence="6" id="KW-0560">Oxidoreductase</keyword>
<dbReference type="AlphaFoldDB" id="A0A6A6C1Q3"/>
<evidence type="ECO:0000256" key="3">
    <source>
        <dbReference type="ARBA" id="ARBA00022630"/>
    </source>
</evidence>
<dbReference type="RefSeq" id="XP_033660641.1">
    <property type="nucleotide sequence ID" value="XM_033809610.1"/>
</dbReference>
<dbReference type="Proteomes" id="UP000799537">
    <property type="component" value="Unassembled WGS sequence"/>
</dbReference>
<reference evidence="8" key="1">
    <citation type="journal article" date="2020" name="Stud. Mycol.">
        <title>101 Dothideomycetes genomes: a test case for predicting lifestyles and emergence of pathogens.</title>
        <authorList>
            <person name="Haridas S."/>
            <person name="Albert R."/>
            <person name="Binder M."/>
            <person name="Bloem J."/>
            <person name="Labutti K."/>
            <person name="Salamov A."/>
            <person name="Andreopoulos B."/>
            <person name="Baker S."/>
            <person name="Barry K."/>
            <person name="Bills G."/>
            <person name="Bluhm B."/>
            <person name="Cannon C."/>
            <person name="Castanera R."/>
            <person name="Culley D."/>
            <person name="Daum C."/>
            <person name="Ezra D."/>
            <person name="Gonzalez J."/>
            <person name="Henrissat B."/>
            <person name="Kuo A."/>
            <person name="Liang C."/>
            <person name="Lipzen A."/>
            <person name="Lutzoni F."/>
            <person name="Magnuson J."/>
            <person name="Mondo S."/>
            <person name="Nolan M."/>
            <person name="Ohm R."/>
            <person name="Pangilinan J."/>
            <person name="Park H.-J."/>
            <person name="Ramirez L."/>
            <person name="Alfaro M."/>
            <person name="Sun H."/>
            <person name="Tritt A."/>
            <person name="Yoshinaga Y."/>
            <person name="Zwiers L.-H."/>
            <person name="Turgeon B."/>
            <person name="Goodwin S."/>
            <person name="Spatafora J."/>
            <person name="Crous P."/>
            <person name="Grigoriev I."/>
        </authorList>
    </citation>
    <scope>NUCLEOTIDE SEQUENCE</scope>
    <source>
        <strain evidence="8">ATCC 36951</strain>
    </source>
</reference>
<evidence type="ECO:0000256" key="4">
    <source>
        <dbReference type="ARBA" id="ARBA00022827"/>
    </source>
</evidence>
<evidence type="ECO:0000256" key="6">
    <source>
        <dbReference type="ARBA" id="ARBA00023002"/>
    </source>
</evidence>
<comment type="similarity">
    <text evidence="2">Belongs to the FAD-binding monooxygenase family.</text>
</comment>
<keyword evidence="3" id="KW-0285">Flavoprotein</keyword>
<protein>
    <submittedName>
        <fullName evidence="8">Uncharacterized protein</fullName>
    </submittedName>
</protein>
<dbReference type="OrthoDB" id="66881at2759"/>
<sequence>MSTNSNRPNTKTVPTPFGALFKLPVELRLNVWELVVYSAQEGEVNYHQTCYHRYSLPYLSKAIQAEIKTLVEKAGGSCCKHIVFRITLPTFEEMPEREHRMKLLSSIQERDGLSGDGGHDISQANVLVFETGHLGDDAPDTVVCYLERGTDCISYDILGGTAARYEAVGEELLKALTRAKNALTNNIPVAATAGMEDGEETSGLSKAQVQHDAMTYLAERVRIAVCEEIEELPEPRLLGPGIYSLSRVRELGLSVRVLDAGSGEGGAWSWCFDLQSQALAPKHWPSGRNRYPGCRFDSESYTYGFSFSQQVLDEWTWTEYFPPQPETLKYAQYLTGKFDLRK</sequence>
<name>A0A6A6C1Q3_ZASCE</name>
<comment type="cofactor">
    <cofactor evidence="1">
        <name>FAD</name>
        <dbReference type="ChEBI" id="CHEBI:57692"/>
    </cofactor>
</comment>
<dbReference type="PANTHER" id="PTHR43098">
    <property type="entry name" value="L-ORNITHINE N(5)-MONOOXYGENASE-RELATED"/>
    <property type="match status" value="1"/>
</dbReference>
<evidence type="ECO:0000256" key="5">
    <source>
        <dbReference type="ARBA" id="ARBA00022857"/>
    </source>
</evidence>
<proteinExistence type="inferred from homology"/>
<evidence type="ECO:0000256" key="1">
    <source>
        <dbReference type="ARBA" id="ARBA00001974"/>
    </source>
</evidence>
<evidence type="ECO:0000256" key="7">
    <source>
        <dbReference type="ARBA" id="ARBA00023033"/>
    </source>
</evidence>
<evidence type="ECO:0000313" key="8">
    <source>
        <dbReference type="EMBL" id="KAF2159752.1"/>
    </source>
</evidence>
<organism evidence="8 9">
    <name type="scientific">Zasmidium cellare ATCC 36951</name>
    <dbReference type="NCBI Taxonomy" id="1080233"/>
    <lineage>
        <taxon>Eukaryota</taxon>
        <taxon>Fungi</taxon>
        <taxon>Dikarya</taxon>
        <taxon>Ascomycota</taxon>
        <taxon>Pezizomycotina</taxon>
        <taxon>Dothideomycetes</taxon>
        <taxon>Dothideomycetidae</taxon>
        <taxon>Mycosphaerellales</taxon>
        <taxon>Mycosphaerellaceae</taxon>
        <taxon>Zasmidium</taxon>
    </lineage>
</organism>